<dbReference type="Pfam" id="PF12597">
    <property type="entry name" value="Cox20"/>
    <property type="match status" value="1"/>
</dbReference>
<dbReference type="RefSeq" id="XP_062741865.1">
    <property type="nucleotide sequence ID" value="XM_062890762.1"/>
</dbReference>
<reference evidence="11 12" key="1">
    <citation type="journal article" date="2023" name="bioRxiv">
        <title>High-quality genome assemblies of four members of thePodospora anserinaspecies complex.</title>
        <authorList>
            <person name="Ament-Velasquez S.L."/>
            <person name="Vogan A.A."/>
            <person name="Wallerman O."/>
            <person name="Hartmann F."/>
            <person name="Gautier V."/>
            <person name="Silar P."/>
            <person name="Giraud T."/>
            <person name="Johannesson H."/>
        </authorList>
    </citation>
    <scope>NUCLEOTIDE SEQUENCE [LARGE SCALE GENOMIC DNA]</scope>
    <source>
        <strain evidence="11 12">CBS 415.72m</strain>
    </source>
</reference>
<dbReference type="InterPro" id="IPR022533">
    <property type="entry name" value="Cox20"/>
</dbReference>
<evidence type="ECO:0000256" key="4">
    <source>
        <dbReference type="ARBA" id="ARBA00022692"/>
    </source>
</evidence>
<feature type="compositionally biased region" description="Polar residues" evidence="10">
    <location>
        <begin position="44"/>
        <end position="53"/>
    </location>
</feature>
<comment type="function">
    <text evidence="9">Involved in the assembly of the cytochrome c oxidase complex.</text>
</comment>
<evidence type="ECO:0000256" key="5">
    <source>
        <dbReference type="ARBA" id="ARBA00022792"/>
    </source>
</evidence>
<keyword evidence="5 9" id="KW-0999">Mitochondrion inner membrane</keyword>
<comment type="subcellular location">
    <subcellularLocation>
        <location evidence="1 9">Mitochondrion inner membrane</location>
    </subcellularLocation>
</comment>
<evidence type="ECO:0000313" key="11">
    <source>
        <dbReference type="EMBL" id="KAK4652890.1"/>
    </source>
</evidence>
<evidence type="ECO:0000256" key="10">
    <source>
        <dbReference type="SAM" id="MobiDB-lite"/>
    </source>
</evidence>
<proteinExistence type="inferred from homology"/>
<keyword evidence="8 9" id="KW-0472">Membrane</keyword>
<keyword evidence="7 9" id="KW-0496">Mitochondrion</keyword>
<dbReference type="EMBL" id="JAFFHA010000007">
    <property type="protein sequence ID" value="KAK4652890.1"/>
    <property type="molecule type" value="Genomic_DNA"/>
</dbReference>
<evidence type="ECO:0000256" key="8">
    <source>
        <dbReference type="ARBA" id="ARBA00023136"/>
    </source>
</evidence>
<gene>
    <name evidence="11" type="ORF">QC762_503410</name>
</gene>
<accession>A0ABR0GAV3</accession>
<protein>
    <recommendedName>
        <fullName evidence="3 9">Cytochrome c oxidase assembly protein COX20, mitochondrial</fullName>
    </recommendedName>
</protein>
<feature type="compositionally biased region" description="Basic and acidic residues" evidence="10">
    <location>
        <begin position="176"/>
        <end position="199"/>
    </location>
</feature>
<evidence type="ECO:0000256" key="9">
    <source>
        <dbReference type="PIRNR" id="PIRNR007871"/>
    </source>
</evidence>
<dbReference type="Proteomes" id="UP001323405">
    <property type="component" value="Unassembled WGS sequence"/>
</dbReference>
<name>A0ABR0GAV3_9PEZI</name>
<dbReference type="PANTHER" id="PTHR31586:SF1">
    <property type="entry name" value="CYTOCHROME C OXIDASE ASSEMBLY PROTEIN COX20, MITOCHONDRIAL"/>
    <property type="match status" value="1"/>
</dbReference>
<comment type="similarity">
    <text evidence="2 9">Belongs to the COX20 family.</text>
</comment>
<keyword evidence="6" id="KW-1133">Transmembrane helix</keyword>
<dbReference type="PIRSF" id="PIRSF007871">
    <property type="entry name" value="Cox20"/>
    <property type="match status" value="1"/>
</dbReference>
<evidence type="ECO:0000256" key="6">
    <source>
        <dbReference type="ARBA" id="ARBA00022989"/>
    </source>
</evidence>
<evidence type="ECO:0000256" key="3">
    <source>
        <dbReference type="ARBA" id="ARBA00017689"/>
    </source>
</evidence>
<dbReference type="GeneID" id="87910669"/>
<evidence type="ECO:0000256" key="1">
    <source>
        <dbReference type="ARBA" id="ARBA00004273"/>
    </source>
</evidence>
<evidence type="ECO:0000256" key="7">
    <source>
        <dbReference type="ARBA" id="ARBA00023128"/>
    </source>
</evidence>
<organism evidence="11 12">
    <name type="scientific">Podospora pseudocomata</name>
    <dbReference type="NCBI Taxonomy" id="2093779"/>
    <lineage>
        <taxon>Eukaryota</taxon>
        <taxon>Fungi</taxon>
        <taxon>Dikarya</taxon>
        <taxon>Ascomycota</taxon>
        <taxon>Pezizomycotina</taxon>
        <taxon>Sordariomycetes</taxon>
        <taxon>Sordariomycetidae</taxon>
        <taxon>Sordariales</taxon>
        <taxon>Podosporaceae</taxon>
        <taxon>Podospora</taxon>
    </lineage>
</organism>
<keyword evidence="12" id="KW-1185">Reference proteome</keyword>
<feature type="region of interest" description="Disordered" evidence="10">
    <location>
        <begin position="176"/>
        <end position="206"/>
    </location>
</feature>
<keyword evidence="4" id="KW-0812">Transmembrane</keyword>
<feature type="region of interest" description="Disordered" evidence="10">
    <location>
        <begin position="1"/>
        <end position="80"/>
    </location>
</feature>
<evidence type="ECO:0000256" key="2">
    <source>
        <dbReference type="ARBA" id="ARBA00009575"/>
    </source>
</evidence>
<sequence>MQDLEFCITSRSSRPRQSKQPASSNPALPLHRTQPLPPKMATPPNDSSDNPQSDLPWLQKPPTLTPSSPSQKKNPQEEDLSLTAALSTITPSSFLTVHQTPCARTGLLTGIGLGSAVGILRSILGLPIPRAANWAVGTGALTAILQYEYCQAKRRQEKAKVARVVEVYGQKQAEMRAKEEEDRRRKAEEERRLLEEQKGKSWWKVW</sequence>
<evidence type="ECO:0000313" key="12">
    <source>
        <dbReference type="Proteomes" id="UP001323405"/>
    </source>
</evidence>
<comment type="caution">
    <text evidence="11">The sequence shown here is derived from an EMBL/GenBank/DDBJ whole genome shotgun (WGS) entry which is preliminary data.</text>
</comment>
<dbReference type="PANTHER" id="PTHR31586">
    <property type="entry name" value="CYTOCHROME C OXIDASE PROTEIN 20"/>
    <property type="match status" value="1"/>
</dbReference>